<dbReference type="InterPro" id="IPR001296">
    <property type="entry name" value="Glyco_trans_1"/>
</dbReference>
<dbReference type="CDD" id="cd03809">
    <property type="entry name" value="GT4_MtfB-like"/>
    <property type="match status" value="1"/>
</dbReference>
<protein>
    <submittedName>
        <fullName evidence="3">Glycosyltransferase family 1 protein</fullName>
    </submittedName>
</protein>
<keyword evidence="1 3" id="KW-0808">Transferase</keyword>
<dbReference type="GO" id="GO:0009103">
    <property type="term" value="P:lipopolysaccharide biosynthetic process"/>
    <property type="evidence" value="ECO:0007669"/>
    <property type="project" value="TreeGrafter"/>
</dbReference>
<gene>
    <name evidence="3" type="ORF">DW322_07620</name>
</gene>
<dbReference type="Pfam" id="PF00534">
    <property type="entry name" value="Glycos_transf_1"/>
    <property type="match status" value="1"/>
</dbReference>
<dbReference type="GO" id="GO:0016757">
    <property type="term" value="F:glycosyltransferase activity"/>
    <property type="evidence" value="ECO:0007669"/>
    <property type="project" value="InterPro"/>
</dbReference>
<evidence type="ECO:0000259" key="2">
    <source>
        <dbReference type="Pfam" id="PF00534"/>
    </source>
</evidence>
<dbReference type="SUPFAM" id="SSF53756">
    <property type="entry name" value="UDP-Glycosyltransferase/glycogen phosphorylase"/>
    <property type="match status" value="1"/>
</dbReference>
<feature type="domain" description="Glycosyl transferase family 1" evidence="2">
    <location>
        <begin position="184"/>
        <end position="324"/>
    </location>
</feature>
<dbReference type="Gene3D" id="3.40.50.2000">
    <property type="entry name" value="Glycogen Phosphorylase B"/>
    <property type="match status" value="2"/>
</dbReference>
<dbReference type="AlphaFoldDB" id="A0A6P2CBH9"/>
<dbReference type="PANTHER" id="PTHR46401:SF2">
    <property type="entry name" value="GLYCOSYLTRANSFERASE WBBK-RELATED"/>
    <property type="match status" value="1"/>
</dbReference>
<sequence>MRTGATRIVFGSLALAPGGGGVQTYCRELLTALVPLLPESDLRATVRVTARSELPAGVHGVIRPDVKGVLRAGAGALPVSGALFHGLDVDLPLSSLGAVTVATIHDLSVFDTPWASRAVRAAGERALLHHSLRRADALIAVSRFTAERIRSLTGRTATVTPLAPGSWARPPSEDEIARVRELYDLPSEFVLHVGAIEPRKAPGVVAQACRRVGLPFVLAGAGSAGGRRPPAGTYGLGYVPRSDLPALYRAATVTAYASHYEGFGLPPIEAMACGGAVIASAVGALPDVVFDGAVLVDGLDPDDWAATLRTIVHDSGRRDELVAAGMRAAGALTWTRTAEHTVEVYRRTGVSL</sequence>
<proteinExistence type="predicted"/>
<evidence type="ECO:0000256" key="1">
    <source>
        <dbReference type="ARBA" id="ARBA00022679"/>
    </source>
</evidence>
<evidence type="ECO:0000313" key="4">
    <source>
        <dbReference type="Proteomes" id="UP000471120"/>
    </source>
</evidence>
<name>A0A6P2CBH9_9NOCA</name>
<organism evidence="3 4">
    <name type="scientific">Rhodococcus rhodnii</name>
    <dbReference type="NCBI Taxonomy" id="38312"/>
    <lineage>
        <taxon>Bacteria</taxon>
        <taxon>Bacillati</taxon>
        <taxon>Actinomycetota</taxon>
        <taxon>Actinomycetes</taxon>
        <taxon>Mycobacteriales</taxon>
        <taxon>Nocardiaceae</taxon>
        <taxon>Rhodococcus</taxon>
    </lineage>
</organism>
<comment type="caution">
    <text evidence="3">The sequence shown here is derived from an EMBL/GenBank/DDBJ whole genome shotgun (WGS) entry which is preliminary data.</text>
</comment>
<dbReference type="PANTHER" id="PTHR46401">
    <property type="entry name" value="GLYCOSYLTRANSFERASE WBBK-RELATED"/>
    <property type="match status" value="1"/>
</dbReference>
<evidence type="ECO:0000313" key="3">
    <source>
        <dbReference type="EMBL" id="TXG90109.1"/>
    </source>
</evidence>
<reference evidence="3 4" key="1">
    <citation type="submission" date="2018-07" db="EMBL/GenBank/DDBJ databases">
        <title>Genome sequence of Rhodococcus rhodnii ATCC 35071 from Rhodnius prolixus.</title>
        <authorList>
            <person name="Patel V."/>
            <person name="Vogel K.J."/>
        </authorList>
    </citation>
    <scope>NUCLEOTIDE SEQUENCE [LARGE SCALE GENOMIC DNA]</scope>
    <source>
        <strain evidence="3 4">ATCC 35071</strain>
    </source>
</reference>
<dbReference type="Proteomes" id="UP000471120">
    <property type="component" value="Unassembled WGS sequence"/>
</dbReference>
<dbReference type="EMBL" id="QRCM01000001">
    <property type="protein sequence ID" value="TXG90109.1"/>
    <property type="molecule type" value="Genomic_DNA"/>
</dbReference>
<dbReference type="RefSeq" id="WP_040772161.1">
    <property type="nucleotide sequence ID" value="NZ_QRCM01000001.1"/>
</dbReference>
<accession>A0A6P2CBH9</accession>